<proteinExistence type="predicted"/>
<dbReference type="Proteomes" id="UP000199800">
    <property type="component" value="Unassembled WGS sequence"/>
</dbReference>
<dbReference type="OrthoDB" id="2624539at2"/>
<protein>
    <submittedName>
        <fullName evidence="1">Uncharacterized protein</fullName>
    </submittedName>
</protein>
<dbReference type="AlphaFoldDB" id="A0A1I0C5A6"/>
<evidence type="ECO:0000313" key="1">
    <source>
        <dbReference type="EMBL" id="SET14494.1"/>
    </source>
</evidence>
<sequence>MPKLPVNVNTKIRSYAYDAFTNLIADNEMTTNLCLACFWISMEECDYEMVYQNVTVLKKEQDISVYGKPYETDMELKITKDVQVGQEIVLFMKRHTIAHTRSRLEIHFSGVRMDNGKVESWWIERCAGGKCSYFENGKEQNLVMNRSDKYEPYYIKFLYQEQTVLFQYSRDNVDWIELGTVNVQLKNYSTIQWEIRILCPGYMYYDWLFSNYIQLQYDSTYGLPLEHTSLTRKSFSYYTANALLDYARIEHSFLCFTKKSLVEFTKMMIDTKKYLEVELDEFYVQGTCAQKAQFHFSHQNLIYGYDDEKEVIYCISFIEGKLNETVIRMEDYEVAYQSKRRTSCFYILEHEYDWEVVHFKLDHFLAELKEYLESTVSVRKYGGCTDSTTNISGIKIYDAILYDADYQKLFLNDIRISYILYEHKK</sequence>
<dbReference type="STRING" id="29364.SAMN04487772_10924"/>
<dbReference type="EMBL" id="FOHN01000009">
    <property type="protein sequence ID" value="SET14494.1"/>
    <property type="molecule type" value="Genomic_DNA"/>
</dbReference>
<reference evidence="1 2" key="1">
    <citation type="submission" date="2016-10" db="EMBL/GenBank/DDBJ databases">
        <authorList>
            <person name="de Groot N.N."/>
        </authorList>
    </citation>
    <scope>NUCLEOTIDE SEQUENCE [LARGE SCALE GENOMIC DNA]</scope>
    <source>
        <strain evidence="1 2">DSM 1801</strain>
    </source>
</reference>
<accession>A0A1I0C5A6</accession>
<dbReference type="RefSeq" id="WP_092477637.1">
    <property type="nucleotide sequence ID" value="NZ_FOHN01000009.1"/>
</dbReference>
<name>A0A1I0C5A6_9FIRM</name>
<evidence type="ECO:0000313" key="2">
    <source>
        <dbReference type="Proteomes" id="UP000199800"/>
    </source>
</evidence>
<organism evidence="1 2">
    <name type="scientific">[Clostridium] polysaccharolyticum</name>
    <dbReference type="NCBI Taxonomy" id="29364"/>
    <lineage>
        <taxon>Bacteria</taxon>
        <taxon>Bacillati</taxon>
        <taxon>Bacillota</taxon>
        <taxon>Clostridia</taxon>
        <taxon>Lachnospirales</taxon>
        <taxon>Lachnospiraceae</taxon>
    </lineage>
</organism>
<keyword evidence="2" id="KW-1185">Reference proteome</keyword>
<gene>
    <name evidence="1" type="ORF">SAMN04487772_10924</name>
</gene>